<dbReference type="GO" id="GO:0003697">
    <property type="term" value="F:single-stranded DNA binding"/>
    <property type="evidence" value="ECO:0007669"/>
    <property type="project" value="InterPro"/>
</dbReference>
<evidence type="ECO:0000256" key="1">
    <source>
        <dbReference type="ARBA" id="ARBA00023125"/>
    </source>
</evidence>
<evidence type="ECO:0008006" key="3">
    <source>
        <dbReference type="Google" id="ProtNLM"/>
    </source>
</evidence>
<dbReference type="InterPro" id="IPR000424">
    <property type="entry name" value="Primosome_PriB/ssb"/>
</dbReference>
<sequence length="53" mass="5984">MEYIKKGTQVYVTGDIFIDVFKKEDGNCIPSVTMNVSRVELLGKSEKKEETNA</sequence>
<dbReference type="InterPro" id="IPR012340">
    <property type="entry name" value="NA-bd_OB-fold"/>
</dbReference>
<name>K1TDQ8_9ZZZZ</name>
<comment type="caution">
    <text evidence="2">The sequence shown here is derived from an EMBL/GenBank/DDBJ whole genome shotgun (WGS) entry which is preliminary data.</text>
</comment>
<dbReference type="AlphaFoldDB" id="K1TDQ8"/>
<reference evidence="2" key="1">
    <citation type="journal article" date="2013" name="Environ. Microbiol.">
        <title>Microbiota from the distal guts of lean and obese adolescents exhibit partial functional redundancy besides clear differences in community structure.</title>
        <authorList>
            <person name="Ferrer M."/>
            <person name="Ruiz A."/>
            <person name="Lanza F."/>
            <person name="Haange S.B."/>
            <person name="Oberbach A."/>
            <person name="Till H."/>
            <person name="Bargiela R."/>
            <person name="Campoy C."/>
            <person name="Segura M.T."/>
            <person name="Richter M."/>
            <person name="von Bergen M."/>
            <person name="Seifert J."/>
            <person name="Suarez A."/>
        </authorList>
    </citation>
    <scope>NUCLEOTIDE SEQUENCE</scope>
</reference>
<dbReference type="SUPFAM" id="SSF50249">
    <property type="entry name" value="Nucleic acid-binding proteins"/>
    <property type="match status" value="1"/>
</dbReference>
<organism evidence="2">
    <name type="scientific">human gut metagenome</name>
    <dbReference type="NCBI Taxonomy" id="408170"/>
    <lineage>
        <taxon>unclassified sequences</taxon>
        <taxon>metagenomes</taxon>
        <taxon>organismal metagenomes</taxon>
    </lineage>
</organism>
<gene>
    <name evidence="2" type="ORF">LEA_07323</name>
</gene>
<dbReference type="PROSITE" id="PS50935">
    <property type="entry name" value="SSB"/>
    <property type="match status" value="1"/>
</dbReference>
<dbReference type="Gene3D" id="2.40.50.140">
    <property type="entry name" value="Nucleic acid-binding proteins"/>
    <property type="match status" value="1"/>
</dbReference>
<evidence type="ECO:0000313" key="2">
    <source>
        <dbReference type="EMBL" id="EKC71322.1"/>
    </source>
</evidence>
<proteinExistence type="predicted"/>
<keyword evidence="1" id="KW-0238">DNA-binding</keyword>
<protein>
    <recommendedName>
        <fullName evidence="3">Single-strand binding protein</fullName>
    </recommendedName>
</protein>
<accession>K1TDQ8</accession>
<dbReference type="EMBL" id="AJWY01004820">
    <property type="protein sequence ID" value="EKC71322.1"/>
    <property type="molecule type" value="Genomic_DNA"/>
</dbReference>